<keyword evidence="8" id="KW-0653">Protein transport</keyword>
<proteinExistence type="inferred from homology"/>
<evidence type="ECO:0000256" key="6">
    <source>
        <dbReference type="ARBA" id="ARBA00022741"/>
    </source>
</evidence>
<evidence type="ECO:0000256" key="5">
    <source>
        <dbReference type="ARBA" id="ARBA00022475"/>
    </source>
</evidence>
<feature type="domain" description="AAA+ ATPase" evidence="14">
    <location>
        <begin position="179"/>
        <end position="325"/>
    </location>
</feature>
<evidence type="ECO:0000256" key="9">
    <source>
        <dbReference type="ARBA" id="ARBA00023134"/>
    </source>
</evidence>
<organism evidence="16 17">
    <name type="scientific">Bacillus kandeliae</name>
    <dbReference type="NCBI Taxonomy" id="3129297"/>
    <lineage>
        <taxon>Bacteria</taxon>
        <taxon>Bacillati</taxon>
        <taxon>Bacillota</taxon>
        <taxon>Bacilli</taxon>
        <taxon>Bacillales</taxon>
        <taxon>Bacillaceae</taxon>
        <taxon>Bacillus</taxon>
    </lineage>
</organism>
<gene>
    <name evidence="16" type="primary">flhF</name>
    <name evidence="16" type="ORF">WDJ61_06905</name>
</gene>
<evidence type="ECO:0000256" key="1">
    <source>
        <dbReference type="ARBA" id="ARBA00004413"/>
    </source>
</evidence>
<dbReference type="InterPro" id="IPR027417">
    <property type="entry name" value="P-loop_NTPase"/>
</dbReference>
<protein>
    <recommendedName>
        <fullName evidence="3 13">Flagellar biosynthesis protein FlhF</fullName>
    </recommendedName>
</protein>
<dbReference type="PANTHER" id="PTHR43134:SF3">
    <property type="entry name" value="FLAGELLAR BIOSYNTHESIS PROTEIN FLHF"/>
    <property type="match status" value="1"/>
</dbReference>
<keyword evidence="11" id="KW-1006">Bacterial flagellum protein export</keyword>
<dbReference type="PANTHER" id="PTHR43134">
    <property type="entry name" value="SIGNAL RECOGNITION PARTICLE RECEPTOR SUBUNIT ALPHA"/>
    <property type="match status" value="1"/>
</dbReference>
<keyword evidence="16" id="KW-0966">Cell projection</keyword>
<dbReference type="Pfam" id="PF00448">
    <property type="entry name" value="SRP54"/>
    <property type="match status" value="1"/>
</dbReference>
<dbReference type="SMART" id="SM00382">
    <property type="entry name" value="AAA"/>
    <property type="match status" value="1"/>
</dbReference>
<evidence type="ECO:0000256" key="12">
    <source>
        <dbReference type="ARBA" id="ARBA00025337"/>
    </source>
</evidence>
<evidence type="ECO:0000313" key="16">
    <source>
        <dbReference type="EMBL" id="WXB94349.1"/>
    </source>
</evidence>
<keyword evidence="6" id="KW-0547">Nucleotide-binding</keyword>
<evidence type="ECO:0000256" key="11">
    <source>
        <dbReference type="ARBA" id="ARBA00023225"/>
    </source>
</evidence>
<dbReference type="InterPro" id="IPR047040">
    <property type="entry name" value="FlhF__GTPase_dom"/>
</dbReference>
<evidence type="ECO:0000256" key="10">
    <source>
        <dbReference type="ARBA" id="ARBA00023136"/>
    </source>
</evidence>
<keyword evidence="17" id="KW-1185">Reference proteome</keyword>
<dbReference type="Gene3D" id="3.40.50.300">
    <property type="entry name" value="P-loop containing nucleotide triphosphate hydrolases"/>
    <property type="match status" value="1"/>
</dbReference>
<evidence type="ECO:0000256" key="8">
    <source>
        <dbReference type="ARBA" id="ARBA00022927"/>
    </source>
</evidence>
<dbReference type="CDD" id="cd17873">
    <property type="entry name" value="FlhF"/>
    <property type="match status" value="1"/>
</dbReference>
<keyword evidence="7" id="KW-1005">Bacterial flagellum biogenesis</keyword>
<accession>A0ABZ2NA86</accession>
<keyword evidence="16" id="KW-0969">Cilium</keyword>
<dbReference type="NCBIfam" id="TIGR03499">
    <property type="entry name" value="FlhF"/>
    <property type="match status" value="1"/>
</dbReference>
<dbReference type="RefSeq" id="WP_338754030.1">
    <property type="nucleotide sequence ID" value="NZ_CP147404.1"/>
</dbReference>
<evidence type="ECO:0000256" key="4">
    <source>
        <dbReference type="ARBA" id="ARBA00022448"/>
    </source>
</evidence>
<dbReference type="EMBL" id="CP147404">
    <property type="protein sequence ID" value="WXB94349.1"/>
    <property type="molecule type" value="Genomic_DNA"/>
</dbReference>
<dbReference type="InterPro" id="IPR020006">
    <property type="entry name" value="FlhF"/>
</dbReference>
<evidence type="ECO:0000313" key="17">
    <source>
        <dbReference type="Proteomes" id="UP001387364"/>
    </source>
</evidence>
<keyword evidence="9" id="KW-0342">GTP-binding</keyword>
<evidence type="ECO:0000259" key="14">
    <source>
        <dbReference type="SMART" id="SM00382"/>
    </source>
</evidence>
<dbReference type="Proteomes" id="UP001387364">
    <property type="component" value="Chromosome"/>
</dbReference>
<dbReference type="InterPro" id="IPR000897">
    <property type="entry name" value="SRP54_GTPase_dom"/>
</dbReference>
<dbReference type="SMART" id="SM00962">
    <property type="entry name" value="SRP54"/>
    <property type="match status" value="1"/>
</dbReference>
<keyword evidence="5" id="KW-1003">Cell membrane</keyword>
<evidence type="ECO:0000256" key="13">
    <source>
        <dbReference type="NCBIfam" id="TIGR03499"/>
    </source>
</evidence>
<dbReference type="Gene3D" id="1.20.120.1380">
    <property type="entry name" value="Flagellar FlhF biosynthesis protein, N domain"/>
    <property type="match status" value="1"/>
</dbReference>
<keyword evidence="4" id="KW-0813">Transport</keyword>
<reference evidence="16 17" key="1">
    <citation type="submission" date="2024-02" db="EMBL/GenBank/DDBJ databases">
        <title>Seven novel Bacillus-like species.</title>
        <authorList>
            <person name="Liu G."/>
        </authorList>
    </citation>
    <scope>NUCLEOTIDE SEQUENCE [LARGE SCALE GENOMIC DNA]</scope>
    <source>
        <strain evidence="16 17">FJAT-52991</strain>
    </source>
</reference>
<comment type="subcellular location">
    <subcellularLocation>
        <location evidence="1">Cell membrane</location>
        <topology evidence="1">Peripheral membrane protein</topology>
        <orientation evidence="1">Cytoplasmic side</orientation>
    </subcellularLocation>
</comment>
<evidence type="ECO:0000259" key="15">
    <source>
        <dbReference type="SMART" id="SM00962"/>
    </source>
</evidence>
<name>A0ABZ2NA86_9BACI</name>
<keyword evidence="16" id="KW-0282">Flagellum</keyword>
<sequence>MKVKKYRASSMQEAMKKIRADLGKQAVILQSKTVYTGGFFGLFKKKAIEVVAAIDPHARPEVKEKPRMVPMIEKSQPTVQSINNAEVLSKEVKELKKILEQYSRDNQKVLEGVPEELQPPLVVLKEQEVSDALIMELKQALLLKWKNSKGHVDEQEALAWAKEWLLHKIKPLQERADQKKKYINIVGPTGVGKTTTLAKMAADSVLEKGKKVAFISTDTYRIAAINQLKTYADLLKVPMHVAYKAEDFTGIIKQLEDCDIVYIDTAGRNYRDERYVKELKNMISFEEEVESYLVVALTSKENDLKEIIDKFSLIPIQKFIFTKMDETKTHGTLLNLMCHFQKGVAFIANGQNVPDDLMEIDAETIVDIIFGEDV</sequence>
<keyword evidence="10" id="KW-0472">Membrane</keyword>
<evidence type="ECO:0000256" key="3">
    <source>
        <dbReference type="ARBA" id="ARBA00014919"/>
    </source>
</evidence>
<evidence type="ECO:0000256" key="2">
    <source>
        <dbReference type="ARBA" id="ARBA00008531"/>
    </source>
</evidence>
<dbReference type="SUPFAM" id="SSF52540">
    <property type="entry name" value="P-loop containing nucleoside triphosphate hydrolases"/>
    <property type="match status" value="1"/>
</dbReference>
<evidence type="ECO:0000256" key="7">
    <source>
        <dbReference type="ARBA" id="ARBA00022795"/>
    </source>
</evidence>
<comment type="similarity">
    <text evidence="2">Belongs to the GTP-binding SRP family.</text>
</comment>
<feature type="domain" description="SRP54-type proteins GTP-binding" evidence="15">
    <location>
        <begin position="180"/>
        <end position="371"/>
    </location>
</feature>
<comment type="function">
    <text evidence="12">Necessary for flagellar biosynthesis. May be involved in translocation of the flagellum.</text>
</comment>
<dbReference type="InterPro" id="IPR003593">
    <property type="entry name" value="AAA+_ATPase"/>
</dbReference>